<protein>
    <recommendedName>
        <fullName evidence="5">Hemagglutinin</fullName>
    </recommendedName>
</protein>
<accession>A0A1C4GZZ5</accession>
<dbReference type="AlphaFoldDB" id="A0A1C4GZZ5"/>
<feature type="compositionally biased region" description="Low complexity" evidence="1">
    <location>
        <begin position="1"/>
        <end position="15"/>
    </location>
</feature>
<keyword evidence="2" id="KW-0472">Membrane</keyword>
<organism evidence="3 4">
    <name type="scientific">Bifidobacterium commune</name>
    <dbReference type="NCBI Taxonomy" id="1505727"/>
    <lineage>
        <taxon>Bacteria</taxon>
        <taxon>Bacillati</taxon>
        <taxon>Actinomycetota</taxon>
        <taxon>Actinomycetes</taxon>
        <taxon>Bifidobacteriales</taxon>
        <taxon>Bifidobacteriaceae</taxon>
        <taxon>Bifidobacterium</taxon>
    </lineage>
</organism>
<keyword evidence="4" id="KW-1185">Reference proteome</keyword>
<sequence>MAPSSKSRPRSQSPKAFPTSCKRKWNKADTPAKVGVTLFGIIAMICVMALVMGLIRMVQWHIEVTDAQKQQEALVKKYDFDPGNIISDAQFFNPDAMSQAQVQAFIIKHGPNCTSSDCLPLKTFDTEDMPADELCKAYKGAKAETASAIIYKSSQACGISEKVLLTVMQKEQHLIGTANPSDFQYKSAMGLSCPDDADCDPRYAGFFRQVYGSAKRFKYYQAYENQYAYHPNTLNYVQYHPNKSCGGSQVYIRNSATALLYVYTPYQPNTASLAAGFGEGDSCSSYGNRNFALIYNNWFGDPRK</sequence>
<gene>
    <name evidence="3" type="ORF">GA0061077_0143</name>
</gene>
<dbReference type="EMBL" id="FMBL01000001">
    <property type="protein sequence ID" value="SCC78189.1"/>
    <property type="molecule type" value="Genomic_DNA"/>
</dbReference>
<evidence type="ECO:0000256" key="1">
    <source>
        <dbReference type="SAM" id="MobiDB-lite"/>
    </source>
</evidence>
<dbReference type="RefSeq" id="WP_234696444.1">
    <property type="nucleotide sequence ID" value="NZ_FMBL01000001.1"/>
</dbReference>
<keyword evidence="2" id="KW-1133">Transmembrane helix</keyword>
<proteinExistence type="predicted"/>
<feature type="transmembrane region" description="Helical" evidence="2">
    <location>
        <begin position="32"/>
        <end position="55"/>
    </location>
</feature>
<dbReference type="Proteomes" id="UP000242610">
    <property type="component" value="Unassembled WGS sequence"/>
</dbReference>
<keyword evidence="2" id="KW-0812">Transmembrane</keyword>
<name>A0A1C4GZZ5_9BIFI</name>
<evidence type="ECO:0008006" key="5">
    <source>
        <dbReference type="Google" id="ProtNLM"/>
    </source>
</evidence>
<dbReference type="STRING" id="1505727.GA0061077_0143"/>
<evidence type="ECO:0000313" key="3">
    <source>
        <dbReference type="EMBL" id="SCC78189.1"/>
    </source>
</evidence>
<evidence type="ECO:0000256" key="2">
    <source>
        <dbReference type="SAM" id="Phobius"/>
    </source>
</evidence>
<reference evidence="4" key="1">
    <citation type="submission" date="2016-08" db="EMBL/GenBank/DDBJ databases">
        <authorList>
            <person name="Varghese N."/>
            <person name="Submissions Spin"/>
        </authorList>
    </citation>
    <scope>NUCLEOTIDE SEQUENCE [LARGE SCALE GENOMIC DNA]</scope>
    <source>
        <strain evidence="4">R-52791</strain>
    </source>
</reference>
<evidence type="ECO:0000313" key="4">
    <source>
        <dbReference type="Proteomes" id="UP000242610"/>
    </source>
</evidence>
<feature type="region of interest" description="Disordered" evidence="1">
    <location>
        <begin position="1"/>
        <end position="23"/>
    </location>
</feature>